<organism evidence="1 2">
    <name type="scientific">Mythimna separata</name>
    <name type="common">Oriental armyworm</name>
    <name type="synonym">Pseudaletia separata</name>
    <dbReference type="NCBI Taxonomy" id="271217"/>
    <lineage>
        <taxon>Eukaryota</taxon>
        <taxon>Metazoa</taxon>
        <taxon>Ecdysozoa</taxon>
        <taxon>Arthropoda</taxon>
        <taxon>Hexapoda</taxon>
        <taxon>Insecta</taxon>
        <taxon>Pterygota</taxon>
        <taxon>Neoptera</taxon>
        <taxon>Endopterygota</taxon>
        <taxon>Lepidoptera</taxon>
        <taxon>Glossata</taxon>
        <taxon>Ditrysia</taxon>
        <taxon>Noctuoidea</taxon>
        <taxon>Noctuidae</taxon>
        <taxon>Noctuinae</taxon>
        <taxon>Hadenini</taxon>
        <taxon>Mythimna</taxon>
    </lineage>
</organism>
<name>A0AAD8DR97_MYTSE</name>
<accession>A0AAD8DR97</accession>
<protein>
    <submittedName>
        <fullName evidence="1">Uncharacterized protein</fullName>
    </submittedName>
</protein>
<comment type="caution">
    <text evidence="1">The sequence shown here is derived from an EMBL/GenBank/DDBJ whole genome shotgun (WGS) entry which is preliminary data.</text>
</comment>
<dbReference type="Proteomes" id="UP001231518">
    <property type="component" value="Chromosome 14"/>
</dbReference>
<gene>
    <name evidence="1" type="ORF">PYW07_003488</name>
</gene>
<evidence type="ECO:0000313" key="2">
    <source>
        <dbReference type="Proteomes" id="UP001231518"/>
    </source>
</evidence>
<keyword evidence="2" id="KW-1185">Reference proteome</keyword>
<evidence type="ECO:0000313" key="1">
    <source>
        <dbReference type="EMBL" id="KAJ8716861.1"/>
    </source>
</evidence>
<sequence>MTFTRPTEEELRGYREKYNSVDLPHDISEDAVLIDKTIYTKGLLLGGSEAKTYVLAPDSAMRNVEGYEVYVYKRVNDNYMLFWQCSFRGHVKWLLTRDPKASEAEMQKIIWDRPEITSKNTGVRYCNGTCY</sequence>
<reference evidence="1" key="1">
    <citation type="submission" date="2023-03" db="EMBL/GenBank/DDBJ databases">
        <title>Chromosome-level genomes of two armyworms, Mythimna separata and Mythimna loreyi, provide insights into the biosynthesis and reception of sex pheromones.</title>
        <authorList>
            <person name="Zhao H."/>
        </authorList>
    </citation>
    <scope>NUCLEOTIDE SEQUENCE</scope>
    <source>
        <strain evidence="1">BeijingLab</strain>
        <tissue evidence="1">Pupa</tissue>
    </source>
</reference>
<dbReference type="AlphaFoldDB" id="A0AAD8DR97"/>
<proteinExistence type="predicted"/>
<dbReference type="EMBL" id="JARGEI010000017">
    <property type="protein sequence ID" value="KAJ8716861.1"/>
    <property type="molecule type" value="Genomic_DNA"/>
</dbReference>